<dbReference type="HOGENOM" id="CLU_1390672_0_0_1"/>
<keyword evidence="2" id="KW-1185">Reference proteome</keyword>
<dbReference type="EMBL" id="KI912110">
    <property type="protein sequence ID" value="ETS85179.1"/>
    <property type="molecule type" value="Genomic_DNA"/>
</dbReference>
<gene>
    <name evidence="1" type="ORF">PFICI_03204</name>
</gene>
<organism evidence="1 2">
    <name type="scientific">Pestalotiopsis fici (strain W106-1 / CGMCC3.15140)</name>
    <dbReference type="NCBI Taxonomy" id="1229662"/>
    <lineage>
        <taxon>Eukaryota</taxon>
        <taxon>Fungi</taxon>
        <taxon>Dikarya</taxon>
        <taxon>Ascomycota</taxon>
        <taxon>Pezizomycotina</taxon>
        <taxon>Sordariomycetes</taxon>
        <taxon>Xylariomycetidae</taxon>
        <taxon>Amphisphaeriales</taxon>
        <taxon>Sporocadaceae</taxon>
        <taxon>Pestalotiopsis</taxon>
    </lineage>
</organism>
<evidence type="ECO:0000313" key="1">
    <source>
        <dbReference type="EMBL" id="ETS85179.1"/>
    </source>
</evidence>
<dbReference type="AlphaFoldDB" id="W3XGP0"/>
<reference evidence="2" key="1">
    <citation type="journal article" date="2015" name="BMC Genomics">
        <title>Genomic and transcriptomic analysis of the endophytic fungus Pestalotiopsis fici reveals its lifestyle and high potential for synthesis of natural products.</title>
        <authorList>
            <person name="Wang X."/>
            <person name="Zhang X."/>
            <person name="Liu L."/>
            <person name="Xiang M."/>
            <person name="Wang W."/>
            <person name="Sun X."/>
            <person name="Che Y."/>
            <person name="Guo L."/>
            <person name="Liu G."/>
            <person name="Guo L."/>
            <person name="Wang C."/>
            <person name="Yin W.B."/>
            <person name="Stadler M."/>
            <person name="Zhang X."/>
            <person name="Liu X."/>
        </authorList>
    </citation>
    <scope>NUCLEOTIDE SEQUENCE [LARGE SCALE GENOMIC DNA]</scope>
    <source>
        <strain evidence="2">W106-1 / CGMCC3.15140</strain>
    </source>
</reference>
<dbReference type="RefSeq" id="XP_007829976.1">
    <property type="nucleotide sequence ID" value="XM_007831785.1"/>
</dbReference>
<protein>
    <submittedName>
        <fullName evidence="1">Uncharacterized protein</fullName>
    </submittedName>
</protein>
<name>W3XGP0_PESFW</name>
<dbReference type="OrthoDB" id="4887893at2759"/>
<accession>W3XGP0</accession>
<dbReference type="KEGG" id="pfy:PFICI_03204"/>
<dbReference type="InParanoid" id="W3XGP0"/>
<evidence type="ECO:0000313" key="2">
    <source>
        <dbReference type="Proteomes" id="UP000030651"/>
    </source>
</evidence>
<sequence length="196" mass="21741">MASHDPIAVRKSIRRLRSTGRFSEADQLIANLPGEVKISSNVAIEIAQLYLVQGHWRLAAQTCEVAFESRWDEYDAVNVLHHDRAVEVAAFKMLSAFIGIGRYSKLKTALEIARRVGNTWNFHDPSLPPYEPTSLGDTEGQCELPLIAQISLSDTVDSSATTSHSVPENTDTIAHYEVSLPSFTSAPSVLLYTDWR</sequence>
<dbReference type="GeneID" id="19268217"/>
<dbReference type="Proteomes" id="UP000030651">
    <property type="component" value="Unassembled WGS sequence"/>
</dbReference>
<dbReference type="STRING" id="1229662.W3XGP0"/>
<proteinExistence type="predicted"/>